<protein>
    <submittedName>
        <fullName evidence="1">Uncharacterized protein</fullName>
    </submittedName>
</protein>
<name>A0A1R3HS23_9ROSI</name>
<dbReference type="AlphaFoldDB" id="A0A1R3HS23"/>
<dbReference type="EMBL" id="AWUE01019531">
    <property type="protein sequence ID" value="OMO73010.1"/>
    <property type="molecule type" value="Genomic_DNA"/>
</dbReference>
<proteinExistence type="predicted"/>
<comment type="caution">
    <text evidence="1">The sequence shown here is derived from an EMBL/GenBank/DDBJ whole genome shotgun (WGS) entry which is preliminary data.</text>
</comment>
<organism evidence="1 2">
    <name type="scientific">Corchorus olitorius</name>
    <dbReference type="NCBI Taxonomy" id="93759"/>
    <lineage>
        <taxon>Eukaryota</taxon>
        <taxon>Viridiplantae</taxon>
        <taxon>Streptophyta</taxon>
        <taxon>Embryophyta</taxon>
        <taxon>Tracheophyta</taxon>
        <taxon>Spermatophyta</taxon>
        <taxon>Magnoliopsida</taxon>
        <taxon>eudicotyledons</taxon>
        <taxon>Gunneridae</taxon>
        <taxon>Pentapetalae</taxon>
        <taxon>rosids</taxon>
        <taxon>malvids</taxon>
        <taxon>Malvales</taxon>
        <taxon>Malvaceae</taxon>
        <taxon>Grewioideae</taxon>
        <taxon>Apeibeae</taxon>
        <taxon>Corchorus</taxon>
    </lineage>
</organism>
<evidence type="ECO:0000313" key="1">
    <source>
        <dbReference type="EMBL" id="OMO73010.1"/>
    </source>
</evidence>
<sequence>MAIVENGESKTETSGTNKRRVWLQKLISIQARSSTHPLGVGLCQEGIQGISRQVLHQAHEFSALDAHALHPRRGLERRGYRQCS</sequence>
<accession>A0A1R3HS23</accession>
<evidence type="ECO:0000313" key="2">
    <source>
        <dbReference type="Proteomes" id="UP000187203"/>
    </source>
</evidence>
<dbReference type="OrthoDB" id="10571353at2759"/>
<reference evidence="2" key="1">
    <citation type="submission" date="2013-09" db="EMBL/GenBank/DDBJ databases">
        <title>Corchorus olitorius genome sequencing.</title>
        <authorList>
            <person name="Alam M."/>
            <person name="Haque M.S."/>
            <person name="Islam M.S."/>
            <person name="Emdad E.M."/>
            <person name="Islam M.M."/>
            <person name="Ahmed B."/>
            <person name="Halim A."/>
            <person name="Hossen Q.M.M."/>
            <person name="Hossain M.Z."/>
            <person name="Ahmed R."/>
            <person name="Khan M.M."/>
            <person name="Islam R."/>
            <person name="Rashid M.M."/>
            <person name="Khan S.A."/>
            <person name="Rahman M.S."/>
            <person name="Alam M."/>
            <person name="Yahiya A.S."/>
            <person name="Khan M.S."/>
            <person name="Azam M.S."/>
            <person name="Haque T."/>
            <person name="Lashkar M.Z.H."/>
            <person name="Akhand A.I."/>
            <person name="Morshed G."/>
            <person name="Roy S."/>
            <person name="Uddin K.S."/>
            <person name="Rabeya T."/>
            <person name="Hossain A.S."/>
            <person name="Chowdhury A."/>
            <person name="Snigdha A.R."/>
            <person name="Mortoza M.S."/>
            <person name="Matin S.A."/>
            <person name="Hoque S.M.E."/>
            <person name="Islam M.K."/>
            <person name="Roy D.K."/>
            <person name="Haider R."/>
            <person name="Moosa M.M."/>
            <person name="Elias S.M."/>
            <person name="Hasan A.M."/>
            <person name="Jahan S."/>
            <person name="Shafiuddin M."/>
            <person name="Mahmood N."/>
            <person name="Shommy N.S."/>
        </authorList>
    </citation>
    <scope>NUCLEOTIDE SEQUENCE [LARGE SCALE GENOMIC DNA]</scope>
    <source>
        <strain evidence="2">cv. O-4</strain>
    </source>
</reference>
<gene>
    <name evidence="1" type="ORF">COLO4_27352</name>
</gene>
<keyword evidence="2" id="KW-1185">Reference proteome</keyword>
<dbReference type="Proteomes" id="UP000187203">
    <property type="component" value="Unassembled WGS sequence"/>
</dbReference>